<keyword evidence="2" id="KW-1185">Reference proteome</keyword>
<protein>
    <submittedName>
        <fullName evidence="1">Transmembrane sensor</fullName>
    </submittedName>
</protein>
<dbReference type="Proteomes" id="UP001259587">
    <property type="component" value="Unassembled WGS sequence"/>
</dbReference>
<accession>A0ACC6K5C7</accession>
<sequence length="324" mass="35349">MAIQPSFRVMEQAAEWYAELRCGDADAAEHAACRRWLAADPAHRAAWESVQAISRRFEPFEHLADRRHAADNLIGANQRVRRRAVLRCLAALAGAGVLWSSWRLTPLPSWRAGLMADYRTGLGELKCVRLPDGSQAWLNTSSGFNIDFAGTVRALQLVRGEVLIDTAHDARRPFIVSTAQGTFQALGTRFSVRIREDQSELLVFAGAVQVRLAATGQTRVVEAGQQQLLSAAGLAEPGRASLAREAWSEGMLVAADIPLGEVLDELSRYHFGHIAVSPQVAALKVFGNLPLSDVDSALAMLAASLPISIEKPLPWWTTVRAREA</sequence>
<proteinExistence type="predicted"/>
<name>A0ACC6K5C7_9PSED</name>
<dbReference type="EMBL" id="JAVDTH010000019">
    <property type="protein sequence ID" value="MDR6713684.1"/>
    <property type="molecule type" value="Genomic_DNA"/>
</dbReference>
<comment type="caution">
    <text evidence="1">The sequence shown here is derived from an EMBL/GenBank/DDBJ whole genome shotgun (WGS) entry which is preliminary data.</text>
</comment>
<evidence type="ECO:0000313" key="1">
    <source>
        <dbReference type="EMBL" id="MDR6713684.1"/>
    </source>
</evidence>
<keyword evidence="1" id="KW-0812">Transmembrane</keyword>
<gene>
    <name evidence="1" type="ORF">J2W83_003298</name>
</gene>
<keyword evidence="1" id="KW-0472">Membrane</keyword>
<evidence type="ECO:0000313" key="2">
    <source>
        <dbReference type="Proteomes" id="UP001259587"/>
    </source>
</evidence>
<organism evidence="1 2">
    <name type="scientific">Pseudomonas hunanensis</name>
    <dbReference type="NCBI Taxonomy" id="1247546"/>
    <lineage>
        <taxon>Bacteria</taxon>
        <taxon>Pseudomonadati</taxon>
        <taxon>Pseudomonadota</taxon>
        <taxon>Gammaproteobacteria</taxon>
        <taxon>Pseudomonadales</taxon>
        <taxon>Pseudomonadaceae</taxon>
        <taxon>Pseudomonas</taxon>
    </lineage>
</organism>
<reference evidence="1" key="1">
    <citation type="submission" date="2023-07" db="EMBL/GenBank/DDBJ databases">
        <title>Sorghum-associated microbial communities from plants grown in Nebraska, USA.</title>
        <authorList>
            <person name="Schachtman D."/>
        </authorList>
    </citation>
    <scope>NUCLEOTIDE SEQUENCE</scope>
    <source>
        <strain evidence="1">BE56</strain>
    </source>
</reference>